<protein>
    <recommendedName>
        <fullName evidence="1">Thioredoxin-like fold domain-containing protein</fullName>
    </recommendedName>
</protein>
<dbReference type="SUPFAM" id="SSF52833">
    <property type="entry name" value="Thioredoxin-like"/>
    <property type="match status" value="1"/>
</dbReference>
<reference evidence="2 3" key="1">
    <citation type="submission" date="2018-09" db="EMBL/GenBank/DDBJ databases">
        <title>Cohnella cavernae sp. nov., isolated from a karst cave.</title>
        <authorList>
            <person name="Zhu H."/>
        </authorList>
    </citation>
    <scope>NUCLEOTIDE SEQUENCE [LARGE SCALE GENOMIC DNA]</scope>
    <source>
        <strain evidence="2 3">K2E09-144</strain>
    </source>
</reference>
<name>A0A398CVA9_9BACL</name>
<organism evidence="2 3">
    <name type="scientific">Cohnella faecalis</name>
    <dbReference type="NCBI Taxonomy" id="2315694"/>
    <lineage>
        <taxon>Bacteria</taxon>
        <taxon>Bacillati</taxon>
        <taxon>Bacillota</taxon>
        <taxon>Bacilli</taxon>
        <taxon>Bacillales</taxon>
        <taxon>Paenibacillaceae</taxon>
        <taxon>Cohnella</taxon>
    </lineage>
</organism>
<dbReference type="Gene3D" id="3.40.30.10">
    <property type="entry name" value="Glutaredoxin"/>
    <property type="match status" value="1"/>
</dbReference>
<evidence type="ECO:0000313" key="2">
    <source>
        <dbReference type="EMBL" id="RIE05229.1"/>
    </source>
</evidence>
<dbReference type="InterPro" id="IPR036249">
    <property type="entry name" value="Thioredoxin-like_sf"/>
</dbReference>
<dbReference type="Proteomes" id="UP000266340">
    <property type="component" value="Unassembled WGS sequence"/>
</dbReference>
<dbReference type="OrthoDB" id="2738084at2"/>
<dbReference type="InterPro" id="IPR012336">
    <property type="entry name" value="Thioredoxin-like_fold"/>
</dbReference>
<evidence type="ECO:0000259" key="1">
    <source>
        <dbReference type="Pfam" id="PF13905"/>
    </source>
</evidence>
<feature type="domain" description="Thioredoxin-like fold" evidence="1">
    <location>
        <begin position="51"/>
        <end position="132"/>
    </location>
</feature>
<evidence type="ECO:0000313" key="3">
    <source>
        <dbReference type="Proteomes" id="UP000266340"/>
    </source>
</evidence>
<dbReference type="RefSeq" id="WP_119147461.1">
    <property type="nucleotide sequence ID" value="NZ_JBHSOV010000005.1"/>
</dbReference>
<comment type="caution">
    <text evidence="2">The sequence shown here is derived from an EMBL/GenBank/DDBJ whole genome shotgun (WGS) entry which is preliminary data.</text>
</comment>
<dbReference type="EMBL" id="QXJM01000014">
    <property type="protein sequence ID" value="RIE05229.1"/>
    <property type="molecule type" value="Genomic_DNA"/>
</dbReference>
<dbReference type="Pfam" id="PF13905">
    <property type="entry name" value="Thioredoxin_8"/>
    <property type="match status" value="1"/>
</dbReference>
<gene>
    <name evidence="2" type="ORF">D3H35_01530</name>
</gene>
<dbReference type="AlphaFoldDB" id="A0A398CVA9"/>
<proteinExistence type="predicted"/>
<sequence>MRHADSQSIKTVKKTADTGLPLHDEVPALDVIDSGFRKFCVQEYIRGAKSALFFVSVTCIHCVDLLPYLSEIEEQRQFRILLFSAGEREDHEAMVDFFGWTFPVVSMNSSEMKALFQVEYLPFAIVANEQGIVSSKGVLYNANDFGLLVRHSRE</sequence>
<keyword evidence="3" id="KW-1185">Reference proteome</keyword>
<accession>A0A398CVA9</accession>